<protein>
    <submittedName>
        <fullName evidence="2">Uncharacterized protein</fullName>
    </submittedName>
</protein>
<keyword evidence="1" id="KW-0472">Membrane</keyword>
<name>A0A2B8CZJ9_PRIMG</name>
<dbReference type="EMBL" id="PQWM01000029">
    <property type="protein sequence ID" value="RDZ11100.1"/>
    <property type="molecule type" value="Genomic_DNA"/>
</dbReference>
<proteinExistence type="predicted"/>
<feature type="transmembrane region" description="Helical" evidence="1">
    <location>
        <begin position="39"/>
        <end position="60"/>
    </location>
</feature>
<dbReference type="AlphaFoldDB" id="A0A2B8CZJ9"/>
<keyword evidence="1" id="KW-1133">Transmembrane helix</keyword>
<comment type="caution">
    <text evidence="2">The sequence shown here is derived from an EMBL/GenBank/DDBJ whole genome shotgun (WGS) entry which is preliminary data.</text>
</comment>
<feature type="transmembrane region" description="Helical" evidence="1">
    <location>
        <begin position="12"/>
        <end position="32"/>
    </location>
</feature>
<evidence type="ECO:0000313" key="3">
    <source>
        <dbReference type="Proteomes" id="UP000256519"/>
    </source>
</evidence>
<keyword evidence="1" id="KW-0812">Transmembrane</keyword>
<evidence type="ECO:0000256" key="1">
    <source>
        <dbReference type="SAM" id="Phobius"/>
    </source>
</evidence>
<dbReference type="RefSeq" id="WP_098757214.1">
    <property type="nucleotide sequence ID" value="NZ_CP187630.1"/>
</dbReference>
<organism evidence="2 3">
    <name type="scientific">Priestia megaterium</name>
    <name type="common">Bacillus megaterium</name>
    <dbReference type="NCBI Taxonomy" id="1404"/>
    <lineage>
        <taxon>Bacteria</taxon>
        <taxon>Bacillati</taxon>
        <taxon>Bacillota</taxon>
        <taxon>Bacilli</taxon>
        <taxon>Bacillales</taxon>
        <taxon>Bacillaceae</taxon>
        <taxon>Priestia</taxon>
    </lineage>
</organism>
<gene>
    <name evidence="2" type="ORF">C3744_22305</name>
</gene>
<accession>A0A2B8CZJ9</accession>
<evidence type="ECO:0000313" key="2">
    <source>
        <dbReference type="EMBL" id="RDZ11100.1"/>
    </source>
</evidence>
<dbReference type="Proteomes" id="UP000256519">
    <property type="component" value="Unassembled WGS sequence"/>
</dbReference>
<reference evidence="2" key="1">
    <citation type="journal article" date="2018" name="Appl. Environ. Microbiol.">
        <title>Antimicrobial susceptibility testing and tentative epidemiological cut-off values of five Bacillus species relevant for use as animal feed additives or for plant protection.</title>
        <authorList>
            <person name="Agerso Y."/>
            <person name="Stuer-Lauridsen B."/>
            <person name="Bjerre K."/>
            <person name="Jensen M.G."/>
            <person name="Johansen E."/>
            <person name="Bennedsen M."/>
            <person name="Brockmann E."/>
            <person name="Nielsen B."/>
        </authorList>
    </citation>
    <scope>NUCLEOTIDE SEQUENCE [LARGE SCALE GENOMIC DNA]</scope>
    <source>
        <strain evidence="2">CHCC20162</strain>
    </source>
</reference>
<sequence length="98" mass="11348">MLGETFTLFRPVYYLITIFLVCNFVYVVFLSNKIKANSYILFNSLFFVIIGAMLLFQQGIIVDETNQSGDPVIFDLTILFGVLFIASFIFRNRKKRKA</sequence>
<feature type="transmembrane region" description="Helical" evidence="1">
    <location>
        <begin position="72"/>
        <end position="90"/>
    </location>
</feature>